<evidence type="ECO:0000313" key="2">
    <source>
        <dbReference type="Proteomes" id="UP000515703"/>
    </source>
</evidence>
<reference evidence="1 2" key="2">
    <citation type="submission" date="2020-08" db="EMBL/GenBank/DDBJ databases">
        <authorList>
            <person name="Ueki A."/>
            <person name="Tonouchi A."/>
        </authorList>
    </citation>
    <scope>NUCLEOTIDE SEQUENCE [LARGE SCALE GENOMIC DNA]</scope>
    <source>
        <strain evidence="1 2">CTTW</strain>
    </source>
</reference>
<evidence type="ECO:0000313" key="1">
    <source>
        <dbReference type="EMBL" id="BCK01791.1"/>
    </source>
</evidence>
<dbReference type="InterPro" id="IPR014202">
    <property type="entry name" value="Spore_II_R"/>
</dbReference>
<keyword evidence="2" id="KW-1185">Reference proteome</keyword>
<dbReference type="Pfam" id="PF09551">
    <property type="entry name" value="Spore_II_R"/>
    <property type="match status" value="1"/>
</dbReference>
<organism evidence="1 2">
    <name type="scientific">Anaerocolumna chitinilytica</name>
    <dbReference type="NCBI Taxonomy" id="1727145"/>
    <lineage>
        <taxon>Bacteria</taxon>
        <taxon>Bacillati</taxon>
        <taxon>Bacillota</taxon>
        <taxon>Clostridia</taxon>
        <taxon>Lachnospirales</taxon>
        <taxon>Lachnospiraceae</taxon>
        <taxon>Anaerocolumna</taxon>
    </lineage>
</organism>
<dbReference type="AlphaFoldDB" id="A0A7M3SB23"/>
<protein>
    <submittedName>
        <fullName evidence="1">Stage II sporulation protein R</fullName>
    </submittedName>
</protein>
<proteinExistence type="predicted"/>
<dbReference type="EMBL" id="AP023368">
    <property type="protein sequence ID" value="BCK01791.1"/>
    <property type="molecule type" value="Genomic_DNA"/>
</dbReference>
<gene>
    <name evidence="1" type="ORF">bsdcttw_48310</name>
</gene>
<accession>A0A7M3SB23</accession>
<dbReference type="RefSeq" id="WP_185257322.1">
    <property type="nucleotide sequence ID" value="NZ_AP023368.1"/>
</dbReference>
<reference evidence="1 2" key="1">
    <citation type="submission" date="2020-08" db="EMBL/GenBank/DDBJ databases">
        <title>Draft genome sequencing of an Anaerocolumna strain isolated from anoxic soil subjected to BSD treatment.</title>
        <authorList>
            <person name="Uek A."/>
            <person name="Tonouchi A."/>
        </authorList>
    </citation>
    <scope>NUCLEOTIDE SEQUENCE [LARGE SCALE GENOMIC DNA]</scope>
    <source>
        <strain evidence="1 2">CTTW</strain>
    </source>
</reference>
<sequence length="254" mass="28654">MKQPDFHILLSNWKKNTRNSFFLHMKIILSDKGNLRNILASFVLCLICIFLSVRALNDSYTKSAEAMQKDIASEILRFHVIANSDSTEDQALKLKVKSAVTTSLYPVLSGVTDISTAKELVSVKLDSIEALAEKVIKDNGYHYTVTASLEEGYFPLKVYGDLTLPPGKYEALRIEIGKAAGQNWWCIMYPPLCFVDATYSVVPKESKAQLKQVLSEDEYNSVFSDKKAEIKIKFKLFETIKDYFSKKTASKDGH</sequence>
<dbReference type="NCBIfam" id="TIGR02837">
    <property type="entry name" value="spore_II_R"/>
    <property type="match status" value="1"/>
</dbReference>
<dbReference type="KEGG" id="acht:bsdcttw_48310"/>
<dbReference type="Proteomes" id="UP000515703">
    <property type="component" value="Chromosome"/>
</dbReference>
<name>A0A7M3SB23_9FIRM</name>